<dbReference type="InterPro" id="IPR051044">
    <property type="entry name" value="MAG_DAG_Lipase"/>
</dbReference>
<keyword evidence="1" id="KW-0472">Membrane</keyword>
<gene>
    <name evidence="3" type="ORF">CSA56_17205</name>
</gene>
<sequence>MKHILIHLSRAMVFMLAMIVLIILFNGFRSRKLPDLKLWHRLILKSEFTVKQAHPGMIFEEYLALEQRLFDELDARIHQQINPEEHQPYNRYYTESYSFPGNFLRNWNRSFELVPETIAGGVLMLHGLTDSPYSNHALAQVLYERGYYVLGLRFPGHGTIPSALTRTSWEDWQAAARMALIHLRQNIGKHAPLYICGYSTGGSLALKMTFDAVQDHSLEMANKVFLFSPAIAVNPYGMFADWHRLISWIPFFEKIRWTAINPEYDPFKYNSFSKHGGGQVYQLSKKVQQQLALLRKTGEIANLPPIITFQSEVDSTVVRSALIDKLYNKLTPNNHELILFDVNHSPHVEPFIKERYKKLIPQIDDMGPQPYAITVITNIGNQTQDVMARTRPTNARIFEKNVPLNLFWPHQVYSLSHVALLFPEDDPLYGNVDTRAFPKHFKIGTLTPKGEISILNISMDQLMRVRSNPFFDYLAQQVVEKLAGQ</sequence>
<organism evidence="3 4">
    <name type="scientific">candidate division KSB3 bacterium</name>
    <dbReference type="NCBI Taxonomy" id="2044937"/>
    <lineage>
        <taxon>Bacteria</taxon>
        <taxon>candidate division KSB3</taxon>
    </lineage>
</organism>
<accession>A0A2G6KA38</accession>
<evidence type="ECO:0000259" key="2">
    <source>
        <dbReference type="Pfam" id="PF12146"/>
    </source>
</evidence>
<dbReference type="SUPFAM" id="SSF53474">
    <property type="entry name" value="alpha/beta-Hydrolases"/>
    <property type="match status" value="1"/>
</dbReference>
<dbReference type="InterPro" id="IPR029058">
    <property type="entry name" value="AB_hydrolase_fold"/>
</dbReference>
<evidence type="ECO:0000313" key="3">
    <source>
        <dbReference type="EMBL" id="PIE31842.1"/>
    </source>
</evidence>
<dbReference type="PANTHER" id="PTHR11614">
    <property type="entry name" value="PHOSPHOLIPASE-RELATED"/>
    <property type="match status" value="1"/>
</dbReference>
<proteinExistence type="predicted"/>
<protein>
    <recommendedName>
        <fullName evidence="2">Serine aminopeptidase S33 domain-containing protein</fullName>
    </recommendedName>
</protein>
<feature type="domain" description="Serine aminopeptidase S33" evidence="2">
    <location>
        <begin position="120"/>
        <end position="249"/>
    </location>
</feature>
<reference evidence="3 4" key="1">
    <citation type="submission" date="2017-10" db="EMBL/GenBank/DDBJ databases">
        <title>Novel microbial diversity and functional potential in the marine mammal oral microbiome.</title>
        <authorList>
            <person name="Dudek N.K."/>
            <person name="Sun C.L."/>
            <person name="Burstein D."/>
            <person name="Kantor R.S."/>
            <person name="Aliaga Goltsman D.S."/>
            <person name="Bik E.M."/>
            <person name="Thomas B.C."/>
            <person name="Banfield J.F."/>
            <person name="Relman D.A."/>
        </authorList>
    </citation>
    <scope>NUCLEOTIDE SEQUENCE [LARGE SCALE GENOMIC DNA]</scope>
    <source>
        <strain evidence="3">DOLJORAL78_47_16</strain>
    </source>
</reference>
<comment type="caution">
    <text evidence="3">The sequence shown here is derived from an EMBL/GenBank/DDBJ whole genome shotgun (WGS) entry which is preliminary data.</text>
</comment>
<name>A0A2G6KA38_9BACT</name>
<evidence type="ECO:0000313" key="4">
    <source>
        <dbReference type="Proteomes" id="UP000230821"/>
    </source>
</evidence>
<keyword evidence="1" id="KW-0812">Transmembrane</keyword>
<feature type="transmembrane region" description="Helical" evidence="1">
    <location>
        <begin position="12"/>
        <end position="28"/>
    </location>
</feature>
<dbReference type="Pfam" id="PF12146">
    <property type="entry name" value="Hydrolase_4"/>
    <property type="match status" value="1"/>
</dbReference>
<keyword evidence="1" id="KW-1133">Transmembrane helix</keyword>
<dbReference type="AlphaFoldDB" id="A0A2G6KA38"/>
<dbReference type="Gene3D" id="3.40.50.1820">
    <property type="entry name" value="alpha/beta hydrolase"/>
    <property type="match status" value="1"/>
</dbReference>
<dbReference type="InterPro" id="IPR022742">
    <property type="entry name" value="Hydrolase_4"/>
</dbReference>
<dbReference type="Proteomes" id="UP000230821">
    <property type="component" value="Unassembled WGS sequence"/>
</dbReference>
<dbReference type="EMBL" id="PDSK01000127">
    <property type="protein sequence ID" value="PIE31842.1"/>
    <property type="molecule type" value="Genomic_DNA"/>
</dbReference>
<evidence type="ECO:0000256" key="1">
    <source>
        <dbReference type="SAM" id="Phobius"/>
    </source>
</evidence>